<dbReference type="GO" id="GO:0045505">
    <property type="term" value="F:dynein intermediate chain binding"/>
    <property type="evidence" value="ECO:0007669"/>
    <property type="project" value="InterPro"/>
</dbReference>
<dbReference type="PANTHER" id="PTHR46532">
    <property type="entry name" value="MALE FERTILITY FACTOR KL5"/>
    <property type="match status" value="1"/>
</dbReference>
<dbReference type="PROSITE" id="PS50217">
    <property type="entry name" value="BZIP"/>
    <property type="match status" value="1"/>
</dbReference>
<evidence type="ECO:0000313" key="4">
    <source>
        <dbReference type="Proteomes" id="UP000327044"/>
    </source>
</evidence>
<dbReference type="InterPro" id="IPR004827">
    <property type="entry name" value="bZIP"/>
</dbReference>
<dbReference type="GO" id="GO:0003700">
    <property type="term" value="F:DNA-binding transcription factor activity"/>
    <property type="evidence" value="ECO:0007669"/>
    <property type="project" value="InterPro"/>
</dbReference>
<dbReference type="PROSITE" id="PS00036">
    <property type="entry name" value="BZIP_BASIC"/>
    <property type="match status" value="1"/>
</dbReference>
<name>A0A5N4B6N6_PHOPY</name>
<dbReference type="Gene3D" id="1.20.5.170">
    <property type="match status" value="1"/>
</dbReference>
<proteinExistence type="predicted"/>
<gene>
    <name evidence="3" type="ORF">PPYR_02184</name>
</gene>
<protein>
    <recommendedName>
        <fullName evidence="2">BZIP domain-containing protein</fullName>
    </recommendedName>
</protein>
<organism evidence="3 4">
    <name type="scientific">Photinus pyralis</name>
    <name type="common">Common eastern firefly</name>
    <name type="synonym">Lampyris pyralis</name>
    <dbReference type="NCBI Taxonomy" id="7054"/>
    <lineage>
        <taxon>Eukaryota</taxon>
        <taxon>Metazoa</taxon>
        <taxon>Ecdysozoa</taxon>
        <taxon>Arthropoda</taxon>
        <taxon>Hexapoda</taxon>
        <taxon>Insecta</taxon>
        <taxon>Pterygota</taxon>
        <taxon>Neoptera</taxon>
        <taxon>Endopterygota</taxon>
        <taxon>Coleoptera</taxon>
        <taxon>Polyphaga</taxon>
        <taxon>Elateriformia</taxon>
        <taxon>Elateroidea</taxon>
        <taxon>Lampyridae</taxon>
        <taxon>Lampyrinae</taxon>
        <taxon>Photinus</taxon>
    </lineage>
</organism>
<dbReference type="PANTHER" id="PTHR46532:SF11">
    <property type="entry name" value="DYNEIN AXONEMAL HEAVY CHAIN 12"/>
    <property type="match status" value="1"/>
</dbReference>
<comment type="caution">
    <text evidence="3">The sequence shown here is derived from an EMBL/GenBank/DDBJ whole genome shotgun (WGS) entry which is preliminary data.</text>
</comment>
<reference evidence="3 4" key="1">
    <citation type="journal article" date="2018" name="Elife">
        <title>Firefly genomes illuminate parallel origins of bioluminescence in beetles.</title>
        <authorList>
            <person name="Fallon T.R."/>
            <person name="Lower S.E."/>
            <person name="Chang C.H."/>
            <person name="Bessho-Uehara M."/>
            <person name="Martin G.J."/>
            <person name="Bewick A.J."/>
            <person name="Behringer M."/>
            <person name="Debat H.J."/>
            <person name="Wong I."/>
            <person name="Day J.C."/>
            <person name="Suvorov A."/>
            <person name="Silva C.J."/>
            <person name="Stanger-Hall K.F."/>
            <person name="Hall D.W."/>
            <person name="Schmitz R.J."/>
            <person name="Nelson D.R."/>
            <person name="Lewis S.M."/>
            <person name="Shigenobu S."/>
            <person name="Bybee S.M."/>
            <person name="Larracuente A.M."/>
            <person name="Oba Y."/>
            <person name="Weng J.K."/>
        </authorList>
    </citation>
    <scope>NUCLEOTIDE SEQUENCE [LARGE SCALE GENOMIC DNA]</scope>
    <source>
        <strain evidence="3">1611_PpyrPB1</strain>
        <tissue evidence="3">Whole body</tissue>
    </source>
</reference>
<feature type="compositionally biased region" description="Polar residues" evidence="1">
    <location>
        <begin position="1675"/>
        <end position="1688"/>
    </location>
</feature>
<feature type="compositionally biased region" description="Basic and acidic residues" evidence="1">
    <location>
        <begin position="1689"/>
        <end position="1703"/>
    </location>
</feature>
<feature type="region of interest" description="Disordered" evidence="1">
    <location>
        <begin position="1603"/>
        <end position="1706"/>
    </location>
</feature>
<dbReference type="InParanoid" id="A0A5N4B6N6"/>
<dbReference type="InterPro" id="IPR013594">
    <property type="entry name" value="Dynein_heavy_tail"/>
</dbReference>
<evidence type="ECO:0000259" key="2">
    <source>
        <dbReference type="PROSITE" id="PS50217"/>
    </source>
</evidence>
<dbReference type="Pfam" id="PF08385">
    <property type="entry name" value="DHC_N1"/>
    <property type="match status" value="1"/>
</dbReference>
<dbReference type="GO" id="GO:0005858">
    <property type="term" value="C:axonemal dynein complex"/>
    <property type="evidence" value="ECO:0007669"/>
    <property type="project" value="TreeGrafter"/>
</dbReference>
<dbReference type="InterPro" id="IPR026983">
    <property type="entry name" value="DHC"/>
</dbReference>
<feature type="region of interest" description="Disordered" evidence="1">
    <location>
        <begin position="862"/>
        <end position="911"/>
    </location>
</feature>
<accession>A0A5N4B6N6</accession>
<dbReference type="Pfam" id="PF07716">
    <property type="entry name" value="bZIP_2"/>
    <property type="match status" value="1"/>
</dbReference>
<dbReference type="SMART" id="SM00338">
    <property type="entry name" value="BRLZ"/>
    <property type="match status" value="1"/>
</dbReference>
<keyword evidence="4" id="KW-1185">Reference proteome</keyword>
<evidence type="ECO:0000313" key="3">
    <source>
        <dbReference type="EMBL" id="KAB0805214.1"/>
    </source>
</evidence>
<evidence type="ECO:0000256" key="1">
    <source>
        <dbReference type="SAM" id="MobiDB-lite"/>
    </source>
</evidence>
<dbReference type="GO" id="GO:0051959">
    <property type="term" value="F:dynein light intermediate chain binding"/>
    <property type="evidence" value="ECO:0007669"/>
    <property type="project" value="InterPro"/>
</dbReference>
<dbReference type="CDD" id="cd14813">
    <property type="entry name" value="bZIP_BmCbz-like"/>
    <property type="match status" value="1"/>
</dbReference>
<feature type="compositionally biased region" description="Basic and acidic residues" evidence="1">
    <location>
        <begin position="870"/>
        <end position="911"/>
    </location>
</feature>
<dbReference type="GO" id="GO:0005634">
    <property type="term" value="C:nucleus"/>
    <property type="evidence" value="ECO:0007669"/>
    <property type="project" value="UniProtKB-ARBA"/>
</dbReference>
<dbReference type="SUPFAM" id="SSF57959">
    <property type="entry name" value="Leucine zipper domain"/>
    <property type="match status" value="1"/>
</dbReference>
<dbReference type="GO" id="GO:0007018">
    <property type="term" value="P:microtubule-based movement"/>
    <property type="evidence" value="ECO:0007669"/>
    <property type="project" value="InterPro"/>
</dbReference>
<sequence length="1755" mass="202896">MGDKKKQADDDDRDYRVEFLFNYLSKSWKLKTDKWNKMWGTDEYARIILNFFNKADAPRLIMMTNLGGQLVPVTDFPSNLKTKCSYFIRKKNAVITATNIREVLFMGDKSPKPIEELSALVEHGLLPFISNPDNRAQWPSEVVEDMIKHVYAFKNKLIQIKGAIRGQTVLPMPPGIDKIYDASLQFRESGGAEVDLGLKSSIEGSVLQWTSLCNDVLQQTSEEALAHGENPTPIAEFNFWNSRLKNLESIFDQFRDPRVKKMILYLELTNSSYLSCFKCIFQDVVAAILEAKDICMYLKAVRPHIEKLDESEFLETRPFIKPLVHCLGLLWGNSQYYCTSARMVTLLKEIANQIIIAASTQLDPGSIFQVEPEDMLIKVDKCINLIEFFHSCFHAVRENVASYFRKAELQPKPWTFHPRTVFQHLMDFTERLRLVRSIIATNIEFQKLEKVEIGGIKGRVLSKQCEEIFEEFTRVYVHFVQITYDFLDPANNQIVADNERFMEKCQDFDSRLACIFIQVFDECYNMESIFKFINISGTLLDRPAIRNAIIGKYAFLIQYFSEEVDMVKVLFDEGKKNGIPINLNFPPVAGILWWLYKLKQRILKPGEDFKLLENKIVESPDALYAFSKWEQMLLLIDDEFSKVLSEWMDRAPGQISTSLSKLRIVRNGELISLNLDDELVAILREVKYMKMLDITDFAPDIEELFQRNEELFQSCQQLNTIVEYYNHLKTNTLPEEYALFKDEMDQINVQLNVLIDSIDWTVNSDEFVKNLYDNIKQLYDRVLAAQKNIGSIIAEIQSWGKEPLYERKEGLCKNTLQLDDRLERLNKRYGQISATSRNAVFALQLNYKLFFNIEDEPEEIEEVQEEVLVEEPKEPPGKKGAKPEPKKDKRTSEIKPHESKEQEAKRLKEEAKEELRQSRELLWRPYEMHVDNLILNVMLNAIKTSVNYLEEESSTVKNPNLFPLFELLLEIHDDEVVYVPSIDPDDISGFLNLVRSLIEDMYCMAKCMARIDKTNEDPDYLNDALACADIKDTNLQFIARVKSGMEAAEEYLGIFDDYAYLWQDDRREYLQYFLRFSRMLSYEEIEMLKEDETAIKERPPTTVQFKEQIDVYDALYKTIHSFDSERIISGWLRIDVRPLRQAVLNIICKWGSMFKQHLFEHVISSLSELDSFVAEAIAALQVELSEDDYEGLLSVMGYLVKIRDRQTATDGMFQPIKEIMELLKEYGVEFSEEIYIQLQELPDKWNQCKKVEKHSKRSTLSSILEKWLCSSLPSSLVDHGEKSSLKASKCINRDIEKINLIDPELFVNQSMLPTHLREASCRVLITPAARNLRQGGPSVLKENLSNIAPQVKNPRLQVKMEMFGDLSELCQPSVAMAQQSATDELNTPVFEKARFNYDRPLSRSDLLDVPASLEDPFNYKLKNELSSMNTVNINDTNNIIMQEDSNVLLENSDMTNMPNMITTDTDQLNYVVLGSPGLNDQQPNDHVPCHLEYSNVYSNSNNTVTPVYELVCDYEEYLPTVNNYTDIFFNNNSNTNDEQSHSDQYIKLETTSISSPDLSKSSADCSNSNSRLTLDLDTKYKNLDSLDTPDEFDTAEPIFSPLDVPSFFPTTSDDSHSVTKQTRKRKLKTHDSDDEDYVPPPSYQRIFGSNRKLPKLSIDSECESTQSRRGRPPKNYSTNVSECSSGSNDRYREMRDKNNEASRKSRLKRKLKECAQEDEADELLEKNMKLKAQVAELEKTVNNFRTNLMQILLKK</sequence>
<feature type="domain" description="BZIP" evidence="2">
    <location>
        <begin position="1688"/>
        <end position="1751"/>
    </location>
</feature>
<dbReference type="Proteomes" id="UP000327044">
    <property type="component" value="Unassembled WGS sequence"/>
</dbReference>
<dbReference type="InterPro" id="IPR046347">
    <property type="entry name" value="bZIP_sf"/>
</dbReference>
<dbReference type="EMBL" id="VVIM01000001">
    <property type="protein sequence ID" value="KAB0805214.1"/>
    <property type="molecule type" value="Genomic_DNA"/>
</dbReference>